<dbReference type="InterPro" id="IPR008936">
    <property type="entry name" value="Rho_GTPase_activation_prot"/>
</dbReference>
<dbReference type="WBParaSite" id="Pan_g6246.t1">
    <property type="protein sequence ID" value="Pan_g6246.t1"/>
    <property type="gene ID" value="Pan_g6246"/>
</dbReference>
<dbReference type="GO" id="GO:0005829">
    <property type="term" value="C:cytosol"/>
    <property type="evidence" value="ECO:0007669"/>
    <property type="project" value="TreeGrafter"/>
</dbReference>
<evidence type="ECO:0000259" key="1">
    <source>
        <dbReference type="PROSITE" id="PS50238"/>
    </source>
</evidence>
<reference evidence="3" key="2">
    <citation type="submission" date="2020-10" db="UniProtKB">
        <authorList>
            <consortium name="WormBaseParasite"/>
        </authorList>
    </citation>
    <scope>IDENTIFICATION</scope>
</reference>
<evidence type="ECO:0000313" key="2">
    <source>
        <dbReference type="Proteomes" id="UP000492821"/>
    </source>
</evidence>
<dbReference type="AlphaFoldDB" id="A0A7E4W599"/>
<dbReference type="SUPFAM" id="SSF48350">
    <property type="entry name" value="GTPase activation domain, GAP"/>
    <property type="match status" value="1"/>
</dbReference>
<protein>
    <submittedName>
        <fullName evidence="3">Rho-GAP domain-containing protein</fullName>
    </submittedName>
</protein>
<keyword evidence="2" id="KW-1185">Reference proteome</keyword>
<dbReference type="CDD" id="cd00159">
    <property type="entry name" value="RhoGAP"/>
    <property type="match status" value="1"/>
</dbReference>
<dbReference type="InterPro" id="IPR051978">
    <property type="entry name" value="Rho-GAP_domain"/>
</dbReference>
<dbReference type="InterPro" id="IPR000198">
    <property type="entry name" value="RhoGAP_dom"/>
</dbReference>
<accession>A0A7E4W599</accession>
<feature type="domain" description="Rho-GAP" evidence="1">
    <location>
        <begin position="128"/>
        <end position="341"/>
    </location>
</feature>
<evidence type="ECO:0000313" key="3">
    <source>
        <dbReference type="WBParaSite" id="Pan_g6246.t1"/>
    </source>
</evidence>
<proteinExistence type="predicted"/>
<dbReference type="PANTHER" id="PTHR46005:SF4">
    <property type="entry name" value="RHO GTPASE-ACTIVATING PROTEIN 190"/>
    <property type="match status" value="1"/>
</dbReference>
<dbReference type="GO" id="GO:0008361">
    <property type="term" value="P:regulation of cell size"/>
    <property type="evidence" value="ECO:0007669"/>
    <property type="project" value="TreeGrafter"/>
</dbReference>
<dbReference type="PANTHER" id="PTHR46005">
    <property type="entry name" value="RHO GTPASE-ACTIVATING PROTEIN 190"/>
    <property type="match status" value="1"/>
</dbReference>
<dbReference type="GO" id="GO:0005096">
    <property type="term" value="F:GTPase activator activity"/>
    <property type="evidence" value="ECO:0007669"/>
    <property type="project" value="TreeGrafter"/>
</dbReference>
<dbReference type="SMART" id="SM00324">
    <property type="entry name" value="RhoGAP"/>
    <property type="match status" value="1"/>
</dbReference>
<reference evidence="2" key="1">
    <citation type="journal article" date="2013" name="Genetics">
        <title>The draft genome and transcriptome of Panagrellus redivivus are shaped by the harsh demands of a free-living lifestyle.</title>
        <authorList>
            <person name="Srinivasan J."/>
            <person name="Dillman A.R."/>
            <person name="Macchietto M.G."/>
            <person name="Heikkinen L."/>
            <person name="Lakso M."/>
            <person name="Fracchia K.M."/>
            <person name="Antoshechkin I."/>
            <person name="Mortazavi A."/>
            <person name="Wong G."/>
            <person name="Sternberg P.W."/>
        </authorList>
    </citation>
    <scope>NUCLEOTIDE SEQUENCE [LARGE SCALE GENOMIC DNA]</scope>
    <source>
        <strain evidence="2">MT8872</strain>
    </source>
</reference>
<dbReference type="Proteomes" id="UP000492821">
    <property type="component" value="Unassembled WGS sequence"/>
</dbReference>
<dbReference type="Gene3D" id="1.10.555.10">
    <property type="entry name" value="Rho GTPase activation protein"/>
    <property type="match status" value="1"/>
</dbReference>
<organism evidence="2 3">
    <name type="scientific">Panagrellus redivivus</name>
    <name type="common">Microworm</name>
    <dbReference type="NCBI Taxonomy" id="6233"/>
    <lineage>
        <taxon>Eukaryota</taxon>
        <taxon>Metazoa</taxon>
        <taxon>Ecdysozoa</taxon>
        <taxon>Nematoda</taxon>
        <taxon>Chromadorea</taxon>
        <taxon>Rhabditida</taxon>
        <taxon>Tylenchina</taxon>
        <taxon>Panagrolaimomorpha</taxon>
        <taxon>Panagrolaimoidea</taxon>
        <taxon>Panagrolaimidae</taxon>
        <taxon>Panagrellus</taxon>
    </lineage>
</organism>
<dbReference type="Pfam" id="PF00620">
    <property type="entry name" value="RhoGAP"/>
    <property type="match status" value="1"/>
</dbReference>
<name>A0A7E4W599_PANRE</name>
<dbReference type="GO" id="GO:0007266">
    <property type="term" value="P:Rho protein signal transduction"/>
    <property type="evidence" value="ECO:0007669"/>
    <property type="project" value="TreeGrafter"/>
</dbReference>
<dbReference type="PROSITE" id="PS50238">
    <property type="entry name" value="RHOGAP"/>
    <property type="match status" value="1"/>
</dbReference>
<sequence length="343" mass="38593">MNRGLDYTKRTTRHSSHFYPDALEWLNRPSSEVLISATDQNANEGAANKRTVLRSQSVDAASVLSGRTTTDLEVSSVFGKRSFIHGFHSVKQRGLFSYDLTKFNVTSDLATSAMSSAMSRLPNSFQRLSLRSPSENKSIDLCHVLNGVQKCIEFIEKNDSLQHPISHLIYRHSAKSLTISELQKQFYTSFGIDFENSSLTVTDVAVLLKQVFWNLPAPIVPIVLRAKLIKTLKDANKVALSWDLNSLYKTLTANHVNGVVKLFQEGLSTENKMILHCFMMHLNRVAQNVKTTGMDSSSLAKIVTPSLFHSTYSTISTENTYDYQIQILLTVIMIEHCEFMFNV</sequence>